<gene>
    <name evidence="5" type="ORF">C5167_020760</name>
</gene>
<dbReference type="OMA" id="MESAAMW"/>
<accession>A0A4Y7IUG5</accession>
<dbReference type="PANTHER" id="PTHR31174:SF7">
    <property type="entry name" value="LATE EMBRYOGENESIS ABUNDANT PROTEIN 31-RELATED"/>
    <property type="match status" value="1"/>
</dbReference>
<keyword evidence="2" id="KW-0677">Repeat</keyword>
<proteinExistence type="inferred from homology"/>
<evidence type="ECO:0000256" key="1">
    <source>
        <dbReference type="ARBA" id="ARBA00010733"/>
    </source>
</evidence>
<keyword evidence="6" id="KW-1185">Reference proteome</keyword>
<evidence type="ECO:0000256" key="2">
    <source>
        <dbReference type="ARBA" id="ARBA00022737"/>
    </source>
</evidence>
<dbReference type="Proteomes" id="UP000316621">
    <property type="component" value="Chromosome 2"/>
</dbReference>
<evidence type="ECO:0000256" key="3">
    <source>
        <dbReference type="SAM" id="MobiDB-lite"/>
    </source>
</evidence>
<feature type="domain" description="SMP" evidence="4">
    <location>
        <begin position="36"/>
        <end position="92"/>
    </location>
</feature>
<dbReference type="AlphaFoldDB" id="A0A4Y7IUG5"/>
<sequence>MSQQQPRRPESHEQNMGTAYLKEQPNLDSNQQKEPIKYGDVFPHVSGELASKPISPQDAAMMQTAENLVLGQTQKGGAAAAMQSAATKNERAGLVGHTDVTDITGDQGVTVAETGAPGRRIISESVAGRVISEYSRPAPIAATTTSTVDKDAVTIGEALEAVAITAGDKPIDQSDAAAIQAAEVRATGINATIPGGIAAEAQSAASANAHLTNDEEKTKLSDVLTDATSTLPKDKTVTSEDAEGVVSAELRNNPNMATYPGGVAASVAAAARLNQEQ</sequence>
<evidence type="ECO:0000313" key="6">
    <source>
        <dbReference type="Proteomes" id="UP000316621"/>
    </source>
</evidence>
<dbReference type="InterPro" id="IPR007011">
    <property type="entry name" value="LEA_SMP_dom"/>
</dbReference>
<dbReference type="Pfam" id="PF04927">
    <property type="entry name" value="SMP"/>
    <property type="match status" value="3"/>
</dbReference>
<feature type="domain" description="SMP" evidence="4">
    <location>
        <begin position="153"/>
        <end position="210"/>
    </location>
</feature>
<evidence type="ECO:0000259" key="4">
    <source>
        <dbReference type="Pfam" id="PF04927"/>
    </source>
</evidence>
<organism evidence="5 6">
    <name type="scientific">Papaver somniferum</name>
    <name type="common">Opium poppy</name>
    <dbReference type="NCBI Taxonomy" id="3469"/>
    <lineage>
        <taxon>Eukaryota</taxon>
        <taxon>Viridiplantae</taxon>
        <taxon>Streptophyta</taxon>
        <taxon>Embryophyta</taxon>
        <taxon>Tracheophyta</taxon>
        <taxon>Spermatophyta</taxon>
        <taxon>Magnoliopsida</taxon>
        <taxon>Ranunculales</taxon>
        <taxon>Papaveraceae</taxon>
        <taxon>Papaveroideae</taxon>
        <taxon>Papaver</taxon>
    </lineage>
</organism>
<protein>
    <recommendedName>
        <fullName evidence="4">SMP domain-containing protein</fullName>
    </recommendedName>
</protein>
<comment type="similarity">
    <text evidence="1">Belongs to the LEA type SMP family.</text>
</comment>
<dbReference type="Gramene" id="RZC52327">
    <property type="protein sequence ID" value="RZC52327"/>
    <property type="gene ID" value="C5167_020760"/>
</dbReference>
<evidence type="ECO:0000313" key="5">
    <source>
        <dbReference type="EMBL" id="RZC52327.1"/>
    </source>
</evidence>
<feature type="domain" description="SMP" evidence="4">
    <location>
        <begin position="218"/>
        <end position="276"/>
    </location>
</feature>
<dbReference type="EMBL" id="CM010716">
    <property type="protein sequence ID" value="RZC52327.1"/>
    <property type="molecule type" value="Genomic_DNA"/>
</dbReference>
<reference evidence="5 6" key="1">
    <citation type="journal article" date="2018" name="Science">
        <title>The opium poppy genome and morphinan production.</title>
        <authorList>
            <person name="Guo L."/>
            <person name="Winzer T."/>
            <person name="Yang X."/>
            <person name="Li Y."/>
            <person name="Ning Z."/>
            <person name="He Z."/>
            <person name="Teodor R."/>
            <person name="Lu Y."/>
            <person name="Bowser T.A."/>
            <person name="Graham I.A."/>
            <person name="Ye K."/>
        </authorList>
    </citation>
    <scope>NUCLEOTIDE SEQUENCE [LARGE SCALE GENOMIC DNA]</scope>
    <source>
        <strain evidence="6">cv. HN1</strain>
        <tissue evidence="5">Leaves</tissue>
    </source>
</reference>
<dbReference type="PANTHER" id="PTHR31174">
    <property type="entry name" value="SEED MATURATION FAMILY PROTEIN"/>
    <property type="match status" value="1"/>
</dbReference>
<dbReference type="InterPro" id="IPR042971">
    <property type="entry name" value="LEA_SMP"/>
</dbReference>
<name>A0A4Y7IUG5_PAPSO</name>
<feature type="region of interest" description="Disordered" evidence="3">
    <location>
        <begin position="1"/>
        <end position="35"/>
    </location>
</feature>